<evidence type="ECO:0000256" key="4">
    <source>
        <dbReference type="ARBA" id="ARBA00022692"/>
    </source>
</evidence>
<organism evidence="9 10">
    <name type="scientific">Apilactobacillus timberlakei</name>
    <dbReference type="NCBI Taxonomy" id="2008380"/>
    <lineage>
        <taxon>Bacteria</taxon>
        <taxon>Bacillati</taxon>
        <taxon>Bacillota</taxon>
        <taxon>Bacilli</taxon>
        <taxon>Lactobacillales</taxon>
        <taxon>Lactobacillaceae</taxon>
        <taxon>Apilactobacillus</taxon>
    </lineage>
</organism>
<feature type="transmembrane region" description="Helical" evidence="7">
    <location>
        <begin position="345"/>
        <end position="367"/>
    </location>
</feature>
<dbReference type="InterPro" id="IPR020846">
    <property type="entry name" value="MFS_dom"/>
</dbReference>
<dbReference type="SUPFAM" id="SSF103473">
    <property type="entry name" value="MFS general substrate transporter"/>
    <property type="match status" value="1"/>
</dbReference>
<evidence type="ECO:0000256" key="1">
    <source>
        <dbReference type="ARBA" id="ARBA00004651"/>
    </source>
</evidence>
<dbReference type="InterPro" id="IPR051788">
    <property type="entry name" value="MFS_Transporter"/>
</dbReference>
<feature type="domain" description="Major facilitator superfamily (MFS) profile" evidence="8">
    <location>
        <begin position="18"/>
        <end position="399"/>
    </location>
</feature>
<feature type="transmembrane region" description="Helical" evidence="7">
    <location>
        <begin position="215"/>
        <end position="240"/>
    </location>
</feature>
<dbReference type="RefSeq" id="WP_105988037.1">
    <property type="nucleotide sequence ID" value="NZ_POST01000003.1"/>
</dbReference>
<feature type="transmembrane region" description="Helical" evidence="7">
    <location>
        <begin position="285"/>
        <end position="303"/>
    </location>
</feature>
<dbReference type="PANTHER" id="PTHR23514">
    <property type="entry name" value="BYPASS OF STOP CODON PROTEIN 6"/>
    <property type="match status" value="1"/>
</dbReference>
<feature type="transmembrane region" description="Helical" evidence="7">
    <location>
        <begin position="21"/>
        <end position="41"/>
    </location>
</feature>
<sequence>MELSKSNQKNTVSHKTRLSMSLFINYFIHGMVLVILTQNMISLANSWNTSIAVVSYVISGIGIGRLMAYPVTGILSDKLNRKMFIIIGMLCYFFFLALMPIASNLVLAYGLAILAGIGNSALDAGTYTTLVEINNGSGRATVFIKAFISAGDFLLPLAVFFLSSHKIWFGFSFMIPATIIFINFINILNIKFPKINNKIFQAEIKQSTLSKPRKTIATISLLGYGYTSMALMLVFTQWITLYGKEVLSFSNITAHFLLSLYSLGSITGVLVISFILKHKSLEKPLVVILNLMTLASLVGISMIDNPVIVEILCTLFGFSAAGGVMQTGLTIFMQLFPKHRGLVTGLFYFFGSIASLTIPLITGYLSIRGIGLAFNLNILIASISTILVIILMIAVGDERKHQNVTRTKTQ</sequence>
<accession>A0ABY2YX58</accession>
<dbReference type="Gene3D" id="1.20.1250.20">
    <property type="entry name" value="MFS general substrate transporter like domains"/>
    <property type="match status" value="2"/>
</dbReference>
<keyword evidence="5 7" id="KW-1133">Transmembrane helix</keyword>
<protein>
    <submittedName>
        <fullName evidence="9">MFS transporter</fullName>
    </submittedName>
</protein>
<feature type="transmembrane region" description="Helical" evidence="7">
    <location>
        <begin position="373"/>
        <end position="396"/>
    </location>
</feature>
<comment type="caution">
    <text evidence="9">The sequence shown here is derived from an EMBL/GenBank/DDBJ whole genome shotgun (WGS) entry which is preliminary data.</text>
</comment>
<feature type="transmembrane region" description="Helical" evidence="7">
    <location>
        <begin position="252"/>
        <end position="276"/>
    </location>
</feature>
<evidence type="ECO:0000256" key="6">
    <source>
        <dbReference type="ARBA" id="ARBA00023136"/>
    </source>
</evidence>
<dbReference type="Proteomes" id="UP000767392">
    <property type="component" value="Unassembled WGS sequence"/>
</dbReference>
<comment type="subcellular location">
    <subcellularLocation>
        <location evidence="1">Cell membrane</location>
        <topology evidence="1">Multi-pass membrane protein</topology>
    </subcellularLocation>
</comment>
<name>A0ABY2YX58_9LACO</name>
<dbReference type="InterPro" id="IPR011701">
    <property type="entry name" value="MFS"/>
</dbReference>
<feature type="transmembrane region" description="Helical" evidence="7">
    <location>
        <begin position="142"/>
        <end position="161"/>
    </location>
</feature>
<evidence type="ECO:0000256" key="7">
    <source>
        <dbReference type="SAM" id="Phobius"/>
    </source>
</evidence>
<evidence type="ECO:0000256" key="2">
    <source>
        <dbReference type="ARBA" id="ARBA00008335"/>
    </source>
</evidence>
<keyword evidence="10" id="KW-1185">Reference proteome</keyword>
<dbReference type="PANTHER" id="PTHR23514:SF3">
    <property type="entry name" value="BYPASS OF STOP CODON PROTEIN 6"/>
    <property type="match status" value="1"/>
</dbReference>
<evidence type="ECO:0000259" key="8">
    <source>
        <dbReference type="PROSITE" id="PS50850"/>
    </source>
</evidence>
<keyword evidence="4 7" id="KW-0812">Transmembrane</keyword>
<feature type="transmembrane region" description="Helical" evidence="7">
    <location>
        <begin position="47"/>
        <end position="71"/>
    </location>
</feature>
<feature type="transmembrane region" description="Helical" evidence="7">
    <location>
        <begin position="309"/>
        <end position="333"/>
    </location>
</feature>
<feature type="transmembrane region" description="Helical" evidence="7">
    <location>
        <begin position="108"/>
        <end position="130"/>
    </location>
</feature>
<dbReference type="Pfam" id="PF07690">
    <property type="entry name" value="MFS_1"/>
    <property type="match status" value="1"/>
</dbReference>
<dbReference type="InterPro" id="IPR036259">
    <property type="entry name" value="MFS_trans_sf"/>
</dbReference>
<dbReference type="PROSITE" id="PS50850">
    <property type="entry name" value="MFS"/>
    <property type="match status" value="1"/>
</dbReference>
<feature type="transmembrane region" description="Helical" evidence="7">
    <location>
        <begin position="167"/>
        <end position="188"/>
    </location>
</feature>
<keyword evidence="6 7" id="KW-0472">Membrane</keyword>
<gene>
    <name evidence="9" type="ORF">DY048_05035</name>
</gene>
<dbReference type="EMBL" id="QUAM01000003">
    <property type="protein sequence ID" value="TPR14313.1"/>
    <property type="molecule type" value="Genomic_DNA"/>
</dbReference>
<keyword evidence="3" id="KW-0813">Transport</keyword>
<evidence type="ECO:0000313" key="9">
    <source>
        <dbReference type="EMBL" id="TPR14313.1"/>
    </source>
</evidence>
<comment type="similarity">
    <text evidence="2">Belongs to the major facilitator superfamily.</text>
</comment>
<proteinExistence type="inferred from homology"/>
<evidence type="ECO:0000256" key="3">
    <source>
        <dbReference type="ARBA" id="ARBA00022448"/>
    </source>
</evidence>
<feature type="transmembrane region" description="Helical" evidence="7">
    <location>
        <begin position="83"/>
        <end position="102"/>
    </location>
</feature>
<evidence type="ECO:0000313" key="10">
    <source>
        <dbReference type="Proteomes" id="UP000767392"/>
    </source>
</evidence>
<reference evidence="9 10" key="1">
    <citation type="submission" date="2018-08" db="EMBL/GenBank/DDBJ databases">
        <title>Comparative genomics of wild bee and flower associated Lactobacillus reveals potential adaptation to the bee host.</title>
        <authorList>
            <person name="Vuong H.Q."/>
            <person name="Mcfrederick Q.S."/>
        </authorList>
    </citation>
    <scope>NUCLEOTIDE SEQUENCE [LARGE SCALE GENOMIC DNA]</scope>
    <source>
        <strain evidence="9 10">HV_04</strain>
    </source>
</reference>
<evidence type="ECO:0000256" key="5">
    <source>
        <dbReference type="ARBA" id="ARBA00022989"/>
    </source>
</evidence>